<proteinExistence type="predicted"/>
<sequence length="82" mass="9013">MCLETCAKIKQVFQNRTSKQRIIMGVMLRVIAGSYGDFAFCIKKADKEQPLSAESKRTGQIPDSTAAVVAPQLAQPRAVRSK</sequence>
<evidence type="ECO:0000313" key="2">
    <source>
        <dbReference type="Proteomes" id="UP000571084"/>
    </source>
</evidence>
<keyword evidence="2" id="KW-1185">Reference proteome</keyword>
<accession>A0A840RVF7</accession>
<dbReference type="Proteomes" id="UP000571084">
    <property type="component" value="Unassembled WGS sequence"/>
</dbReference>
<dbReference type="EMBL" id="JACHHQ010000007">
    <property type="protein sequence ID" value="MBB5201583.1"/>
    <property type="molecule type" value="Genomic_DNA"/>
</dbReference>
<protein>
    <submittedName>
        <fullName evidence="1">Uncharacterized protein</fullName>
    </submittedName>
</protein>
<comment type="caution">
    <text evidence="1">The sequence shown here is derived from an EMBL/GenBank/DDBJ whole genome shotgun (WGS) entry which is preliminary data.</text>
</comment>
<organism evidence="1 2">
    <name type="scientific">Glaciimonas immobilis</name>
    <dbReference type="NCBI Taxonomy" id="728004"/>
    <lineage>
        <taxon>Bacteria</taxon>
        <taxon>Pseudomonadati</taxon>
        <taxon>Pseudomonadota</taxon>
        <taxon>Betaproteobacteria</taxon>
        <taxon>Burkholderiales</taxon>
        <taxon>Oxalobacteraceae</taxon>
        <taxon>Glaciimonas</taxon>
    </lineage>
</organism>
<gene>
    <name evidence="1" type="ORF">HNR39_003436</name>
</gene>
<name>A0A840RVF7_9BURK</name>
<reference evidence="1 2" key="1">
    <citation type="submission" date="2020-08" db="EMBL/GenBank/DDBJ databases">
        <title>Genomic Encyclopedia of Type Strains, Phase IV (KMG-IV): sequencing the most valuable type-strain genomes for metagenomic binning, comparative biology and taxonomic classification.</title>
        <authorList>
            <person name="Goeker M."/>
        </authorList>
    </citation>
    <scope>NUCLEOTIDE SEQUENCE [LARGE SCALE GENOMIC DNA]</scope>
    <source>
        <strain evidence="1 2">DSM 23240</strain>
    </source>
</reference>
<evidence type="ECO:0000313" key="1">
    <source>
        <dbReference type="EMBL" id="MBB5201583.1"/>
    </source>
</evidence>
<dbReference type="AlphaFoldDB" id="A0A840RVF7"/>